<dbReference type="PANTHER" id="PTHR44329:SF288">
    <property type="entry name" value="MITOGEN-ACTIVATED PROTEIN KINASE KINASE KINASE 20"/>
    <property type="match status" value="1"/>
</dbReference>
<organism evidence="7 8">
    <name type="scientific">Mycena venus</name>
    <dbReference type="NCBI Taxonomy" id="2733690"/>
    <lineage>
        <taxon>Eukaryota</taxon>
        <taxon>Fungi</taxon>
        <taxon>Dikarya</taxon>
        <taxon>Basidiomycota</taxon>
        <taxon>Agaricomycotina</taxon>
        <taxon>Agaricomycetes</taxon>
        <taxon>Agaricomycetidae</taxon>
        <taxon>Agaricales</taxon>
        <taxon>Marasmiineae</taxon>
        <taxon>Mycenaceae</taxon>
        <taxon>Mycena</taxon>
    </lineage>
</organism>
<dbReference type="OrthoDB" id="3007249at2759"/>
<dbReference type="InterPro" id="IPR011009">
    <property type="entry name" value="Kinase-like_dom_sf"/>
</dbReference>
<keyword evidence="8" id="KW-1185">Reference proteome</keyword>
<feature type="transmembrane region" description="Helical" evidence="5">
    <location>
        <begin position="37"/>
        <end position="60"/>
    </location>
</feature>
<dbReference type="InterPro" id="IPR000719">
    <property type="entry name" value="Prot_kinase_dom"/>
</dbReference>
<dbReference type="Proteomes" id="UP000620124">
    <property type="component" value="Unassembled WGS sequence"/>
</dbReference>
<keyword evidence="3 7" id="KW-0418">Kinase</keyword>
<evidence type="ECO:0000313" key="8">
    <source>
        <dbReference type="Proteomes" id="UP000620124"/>
    </source>
</evidence>
<gene>
    <name evidence="7" type="ORF">MVEN_02564600</name>
</gene>
<name>A0A8H6WSG5_9AGAR</name>
<dbReference type="PANTHER" id="PTHR44329">
    <property type="entry name" value="SERINE/THREONINE-PROTEIN KINASE TNNI3K-RELATED"/>
    <property type="match status" value="1"/>
</dbReference>
<evidence type="ECO:0000256" key="4">
    <source>
        <dbReference type="ARBA" id="ARBA00022840"/>
    </source>
</evidence>
<keyword evidence="1" id="KW-0808">Transferase</keyword>
<dbReference type="SUPFAM" id="SSF56112">
    <property type="entry name" value="Protein kinase-like (PK-like)"/>
    <property type="match status" value="1"/>
</dbReference>
<keyword evidence="2" id="KW-0547">Nucleotide-binding</keyword>
<evidence type="ECO:0000313" key="7">
    <source>
        <dbReference type="EMBL" id="KAF7328247.1"/>
    </source>
</evidence>
<evidence type="ECO:0000256" key="3">
    <source>
        <dbReference type="ARBA" id="ARBA00022777"/>
    </source>
</evidence>
<keyword evidence="5" id="KW-0472">Membrane</keyword>
<feature type="domain" description="Protein kinase" evidence="6">
    <location>
        <begin position="557"/>
        <end position="843"/>
    </location>
</feature>
<dbReference type="InterPro" id="IPR008266">
    <property type="entry name" value="Tyr_kinase_AS"/>
</dbReference>
<keyword evidence="5" id="KW-1133">Transmembrane helix</keyword>
<dbReference type="PROSITE" id="PS00109">
    <property type="entry name" value="PROTEIN_KINASE_TYR"/>
    <property type="match status" value="1"/>
</dbReference>
<evidence type="ECO:0000259" key="6">
    <source>
        <dbReference type="PROSITE" id="PS50011"/>
    </source>
</evidence>
<evidence type="ECO:0000256" key="2">
    <source>
        <dbReference type="ARBA" id="ARBA00022741"/>
    </source>
</evidence>
<evidence type="ECO:0000256" key="1">
    <source>
        <dbReference type="ARBA" id="ARBA00022679"/>
    </source>
</evidence>
<dbReference type="GO" id="GO:0005524">
    <property type="term" value="F:ATP binding"/>
    <property type="evidence" value="ECO:0007669"/>
    <property type="project" value="UniProtKB-KW"/>
</dbReference>
<dbReference type="InterPro" id="IPR001245">
    <property type="entry name" value="Ser-Thr/Tyr_kinase_cat_dom"/>
</dbReference>
<keyword evidence="4" id="KW-0067">ATP-binding</keyword>
<dbReference type="InterPro" id="IPR051681">
    <property type="entry name" value="Ser/Thr_Kinases-Pseudokinases"/>
</dbReference>
<dbReference type="Pfam" id="PF07714">
    <property type="entry name" value="PK_Tyr_Ser-Thr"/>
    <property type="match status" value="1"/>
</dbReference>
<reference evidence="7" key="1">
    <citation type="submission" date="2020-05" db="EMBL/GenBank/DDBJ databases">
        <title>Mycena genomes resolve the evolution of fungal bioluminescence.</title>
        <authorList>
            <person name="Tsai I.J."/>
        </authorList>
    </citation>
    <scope>NUCLEOTIDE SEQUENCE</scope>
    <source>
        <strain evidence="7">CCC161011</strain>
    </source>
</reference>
<accession>A0A8H6WSG5</accession>
<dbReference type="GO" id="GO:0004674">
    <property type="term" value="F:protein serine/threonine kinase activity"/>
    <property type="evidence" value="ECO:0007669"/>
    <property type="project" value="TreeGrafter"/>
</dbReference>
<evidence type="ECO:0000256" key="5">
    <source>
        <dbReference type="SAM" id="Phobius"/>
    </source>
</evidence>
<feature type="transmembrane region" description="Helical" evidence="5">
    <location>
        <begin position="72"/>
        <end position="95"/>
    </location>
</feature>
<protein>
    <submittedName>
        <fullName evidence="7">Serine/threonine-protein kinase STY8</fullName>
    </submittedName>
</protein>
<keyword evidence="5" id="KW-0812">Transmembrane</keyword>
<sequence>MDDHLQLQCLSLVVSLDVASTFPIPWEWGAAGLLPVMTLLTVLTMVLRVSQGFLIAFFLLRGVGFDPAHRPIFFVAILISCIVSTVAVADTVIFVKLQNNPQLQTTDINLNFVLAGIISHDVFCATELLLLARHLVSSSRQVISWINQRHDNEANHSDIITFFSPPSGLATSLPEDLRLWSTLGTAPLPTRRSLWLSTESTEILGAAEEIVIKTFSTTGRFQISINVRGSQSVPVALIRKLASISPHCMSELVLYSCMYGFTVLEKNAQMVENVSDLIIWLLRRIVRKHGLTTLIIHGVGTEQAPDVYAMLSALKESRDLNIVVMGEPGVWPERNCEDVQTMYGSDDGFGEYNGTSVRPERDCEDVQTLCVFDDGLIMYSGRNPSEPALYKNLFRILLEGVWRRPDAASLRIWEGMWERTNLPLDFDPESATTAGICSALHHAWDYSRWMLKALPTLESAMYLDTQRALQRDNMDVCDALCLLFIIGSYKHDIRLVPRDHAINLLNLTYSIMDSRPANNSEKWLERGFLGHAQHLLHLLANLLGVLPEALHVSDVILLTESPVKSGGFADIFHGQYTNQAGEKVEVALKVLRIFSSPSDSERRILQEKFTREALSWSHLNHDNIVPFIGVNSTFPGQRMAMVSLWMAQGSVLTYMADRSLSSQSAISLIHDVIQGISYLHGMNIVHGDLCGRNILINQDGRACLADFGLAAFIEFQTSIKTSMRSGSGKWMAPELLLPEVYRPNHPFQRTVESDVWAFACVACEIWTEGTIPFVDRSKGAIIMEWSNPDTEQGTRQLIPYTWPQNKRGQAMPQRLWELVQSCWKRNPIVRPTVPVISGDISTMAPPRSRYSQAAGPTTLVQPSNLRQATSSVKSRTIDHNHAYIRLGPLPADHGHPGTQFDPLLSKLLDSFERRDVIVVPLFVSRYDAHHLDLCFASAVEANSFAQTWMGRRVSPYENVVAEILSSMVADKTS</sequence>
<proteinExistence type="predicted"/>
<dbReference type="PROSITE" id="PS50011">
    <property type="entry name" value="PROTEIN_KINASE_DOM"/>
    <property type="match status" value="1"/>
</dbReference>
<dbReference type="AlphaFoldDB" id="A0A8H6WSG5"/>
<comment type="caution">
    <text evidence="7">The sequence shown here is derived from an EMBL/GenBank/DDBJ whole genome shotgun (WGS) entry which is preliminary data.</text>
</comment>
<dbReference type="Gene3D" id="1.10.510.10">
    <property type="entry name" value="Transferase(Phosphotransferase) domain 1"/>
    <property type="match status" value="1"/>
</dbReference>
<dbReference type="EMBL" id="JACAZI010000037">
    <property type="protein sequence ID" value="KAF7328247.1"/>
    <property type="molecule type" value="Genomic_DNA"/>
</dbReference>